<accession>N9YSJ6</accession>
<evidence type="ECO:0000256" key="1">
    <source>
        <dbReference type="SAM" id="MobiDB-lite"/>
    </source>
</evidence>
<dbReference type="PATRIC" id="fig|997897.5.peg.6263"/>
<dbReference type="RefSeq" id="WP_002571134.1">
    <property type="nucleotide sequence ID" value="NZ_KB851146.1"/>
</dbReference>
<evidence type="ECO:0000313" key="2">
    <source>
        <dbReference type="EMBL" id="ENZ30591.1"/>
    </source>
</evidence>
<reference evidence="2 3" key="1">
    <citation type="submission" date="2013-01" db="EMBL/GenBank/DDBJ databases">
        <title>The Genome Sequence of Clostridium bolteae 90B8.</title>
        <authorList>
            <consortium name="The Broad Institute Genome Sequencing Platform"/>
            <person name="Earl A."/>
            <person name="Ward D."/>
            <person name="Feldgarden M."/>
            <person name="Gevers D."/>
            <person name="Courvalin P."/>
            <person name="Lambert T."/>
            <person name="Walker B."/>
            <person name="Young S.K."/>
            <person name="Zeng Q."/>
            <person name="Gargeya S."/>
            <person name="Fitzgerald M."/>
            <person name="Haas B."/>
            <person name="Abouelleil A."/>
            <person name="Alvarado L."/>
            <person name="Arachchi H.M."/>
            <person name="Berlin A.M."/>
            <person name="Chapman S.B."/>
            <person name="Dewar J."/>
            <person name="Goldberg J."/>
            <person name="Griggs A."/>
            <person name="Gujja S."/>
            <person name="Hansen M."/>
            <person name="Howarth C."/>
            <person name="Imamovic A."/>
            <person name="Larimer J."/>
            <person name="McCowan C."/>
            <person name="Murphy C."/>
            <person name="Neiman D."/>
            <person name="Pearson M."/>
            <person name="Priest M."/>
            <person name="Roberts A."/>
            <person name="Saif S."/>
            <person name="Shea T."/>
            <person name="Sisk P."/>
            <person name="Sykes S."/>
            <person name="Wortman J."/>
            <person name="Nusbaum C."/>
            <person name="Birren B."/>
        </authorList>
    </citation>
    <scope>NUCLEOTIDE SEQUENCE [LARGE SCALE GENOMIC DNA]</scope>
    <source>
        <strain evidence="2 3">90B8</strain>
    </source>
</reference>
<proteinExistence type="predicted"/>
<name>N9YSJ6_9FIRM</name>
<organism evidence="2 3">
    <name type="scientific">Enterocloster bolteae 90B8</name>
    <dbReference type="NCBI Taxonomy" id="997897"/>
    <lineage>
        <taxon>Bacteria</taxon>
        <taxon>Bacillati</taxon>
        <taxon>Bacillota</taxon>
        <taxon>Clostridia</taxon>
        <taxon>Lachnospirales</taxon>
        <taxon>Lachnospiraceae</taxon>
        <taxon>Enterocloster</taxon>
    </lineage>
</organism>
<feature type="region of interest" description="Disordered" evidence="1">
    <location>
        <begin position="1"/>
        <end position="21"/>
    </location>
</feature>
<gene>
    <name evidence="2" type="ORF">HMPREF1097_05997</name>
</gene>
<evidence type="ECO:0000313" key="3">
    <source>
        <dbReference type="Proteomes" id="UP000013041"/>
    </source>
</evidence>
<feature type="compositionally biased region" description="Polar residues" evidence="1">
    <location>
        <begin position="1"/>
        <end position="10"/>
    </location>
</feature>
<feature type="compositionally biased region" description="Basic and acidic residues" evidence="1">
    <location>
        <begin position="11"/>
        <end position="21"/>
    </location>
</feature>
<comment type="caution">
    <text evidence="2">The sequence shown here is derived from an EMBL/GenBank/DDBJ whole genome shotgun (WGS) entry which is preliminary data.</text>
</comment>
<sequence length="49" mass="5672">MEKNINSQDLNQERFKLKSGDMRPISLDEFEKLVRKDESADGDDIDGDE</sequence>
<dbReference type="HOGENOM" id="CLU_3134025_0_0_9"/>
<dbReference type="Proteomes" id="UP000013041">
    <property type="component" value="Unassembled WGS sequence"/>
</dbReference>
<dbReference type="EMBL" id="AGYG01000041">
    <property type="protein sequence ID" value="ENZ30591.1"/>
    <property type="molecule type" value="Genomic_DNA"/>
</dbReference>
<dbReference type="AlphaFoldDB" id="N9YSJ6"/>
<protein>
    <submittedName>
        <fullName evidence="2">Uncharacterized protein</fullName>
    </submittedName>
</protein>